<dbReference type="SUPFAM" id="SSF81301">
    <property type="entry name" value="Nucleotidyltransferase"/>
    <property type="match status" value="1"/>
</dbReference>
<comment type="caution">
    <text evidence="1">The sequence shown here is derived from an EMBL/GenBank/DDBJ whole genome shotgun (WGS) entry which is preliminary data.</text>
</comment>
<evidence type="ECO:0000313" key="1">
    <source>
        <dbReference type="EMBL" id="KAF9877993.1"/>
    </source>
</evidence>
<gene>
    <name evidence="1" type="ORF">CkaCkLH20_04569</name>
</gene>
<dbReference type="RefSeq" id="XP_038747454.1">
    <property type="nucleotide sequence ID" value="XM_038887288.1"/>
</dbReference>
<protein>
    <submittedName>
        <fullName evidence="1">Uncharacterized protein</fullName>
    </submittedName>
</protein>
<dbReference type="Proteomes" id="UP000781932">
    <property type="component" value="Unassembled WGS sequence"/>
</dbReference>
<organism evidence="1 2">
    <name type="scientific">Colletotrichum karsti</name>
    <dbReference type="NCBI Taxonomy" id="1095194"/>
    <lineage>
        <taxon>Eukaryota</taxon>
        <taxon>Fungi</taxon>
        <taxon>Dikarya</taxon>
        <taxon>Ascomycota</taxon>
        <taxon>Pezizomycotina</taxon>
        <taxon>Sordariomycetes</taxon>
        <taxon>Hypocreomycetidae</taxon>
        <taxon>Glomerellales</taxon>
        <taxon>Glomerellaceae</taxon>
        <taxon>Colletotrichum</taxon>
        <taxon>Colletotrichum boninense species complex</taxon>
    </lineage>
</organism>
<proteinExistence type="predicted"/>
<sequence>MSQLTKNAARAVAYAMGDDCYAIVGGAACTMLGSARVTMDVDFVVPQGQTKLARNKLRDHSAFQVEVRTNHTSYVEAGANTVGIEILAPPGMFRDQFSASTPYVLVDNVRVLKPTLLLNAKCGSILGRSSDLKKRSDAEDIKFLLSYISSSGMSVESDVPKATDELIAWFSGQYGGKELFEKAGFAVPNSMYLFVDVFPSRDSATKLTSSPFHISCNFFRRNHL</sequence>
<dbReference type="EMBL" id="JAATWM020000012">
    <property type="protein sequence ID" value="KAF9877993.1"/>
    <property type="molecule type" value="Genomic_DNA"/>
</dbReference>
<name>A0A9P6LLP0_9PEZI</name>
<reference evidence="1" key="1">
    <citation type="submission" date="2020-03" db="EMBL/GenBank/DDBJ databases">
        <authorList>
            <person name="He L."/>
        </authorList>
    </citation>
    <scope>NUCLEOTIDE SEQUENCE</scope>
    <source>
        <strain evidence="1">CkLH20</strain>
    </source>
</reference>
<dbReference type="InterPro" id="IPR043519">
    <property type="entry name" value="NT_sf"/>
</dbReference>
<keyword evidence="2" id="KW-1185">Reference proteome</keyword>
<dbReference type="GeneID" id="62160362"/>
<dbReference type="AlphaFoldDB" id="A0A9P6LLP0"/>
<dbReference type="OrthoDB" id="5419802at2759"/>
<accession>A0A9P6LLP0</accession>
<reference evidence="1" key="2">
    <citation type="submission" date="2020-11" db="EMBL/GenBank/DDBJ databases">
        <title>Whole genome sequencing of Colletotrichum sp.</title>
        <authorList>
            <person name="Li H."/>
        </authorList>
    </citation>
    <scope>NUCLEOTIDE SEQUENCE</scope>
    <source>
        <strain evidence="1">CkLH20</strain>
    </source>
</reference>
<evidence type="ECO:0000313" key="2">
    <source>
        <dbReference type="Proteomes" id="UP000781932"/>
    </source>
</evidence>